<dbReference type="Pfam" id="PF00443">
    <property type="entry name" value="UCH"/>
    <property type="match status" value="1"/>
</dbReference>
<evidence type="ECO:0000313" key="6">
    <source>
        <dbReference type="WBParaSite" id="Pan_g9258.t2"/>
    </source>
</evidence>
<evidence type="ECO:0000313" key="5">
    <source>
        <dbReference type="Proteomes" id="UP000492821"/>
    </source>
</evidence>
<dbReference type="Gene3D" id="3.30.40.10">
    <property type="entry name" value="Zinc/RING finger domain, C3HC4 (zinc finger)"/>
    <property type="match status" value="1"/>
</dbReference>
<evidence type="ECO:0000256" key="2">
    <source>
        <dbReference type="ARBA" id="ARBA00012759"/>
    </source>
</evidence>
<dbReference type="InterPro" id="IPR050185">
    <property type="entry name" value="Ub_carboxyl-term_hydrolase"/>
</dbReference>
<protein>
    <recommendedName>
        <fullName evidence="2">ubiquitinyl hydrolase 1</fullName>
        <ecNumber evidence="2">3.4.19.12</ecNumber>
    </recommendedName>
</protein>
<reference evidence="5" key="1">
    <citation type="journal article" date="2013" name="Genetics">
        <title>The draft genome and transcriptome of Panagrellus redivivus are shaped by the harsh demands of a free-living lifestyle.</title>
        <authorList>
            <person name="Srinivasan J."/>
            <person name="Dillman A.R."/>
            <person name="Macchietto M.G."/>
            <person name="Heikkinen L."/>
            <person name="Lakso M."/>
            <person name="Fracchia K.M."/>
            <person name="Antoshechkin I."/>
            <person name="Mortazavi A."/>
            <person name="Wong G."/>
            <person name="Sternberg P.W."/>
        </authorList>
    </citation>
    <scope>NUCLEOTIDE SEQUENCE [LARGE SCALE GENOMIC DNA]</scope>
    <source>
        <strain evidence="5">MT8872</strain>
    </source>
</reference>
<dbReference type="GO" id="GO:0004843">
    <property type="term" value="F:cysteine-type deubiquitinase activity"/>
    <property type="evidence" value="ECO:0007669"/>
    <property type="project" value="UniProtKB-EC"/>
</dbReference>
<dbReference type="InterPro" id="IPR013083">
    <property type="entry name" value="Znf_RING/FYVE/PHD"/>
</dbReference>
<feature type="compositionally biased region" description="Polar residues" evidence="3">
    <location>
        <begin position="546"/>
        <end position="565"/>
    </location>
</feature>
<keyword evidence="5" id="KW-1185">Reference proteome</keyword>
<dbReference type="PROSITE" id="PS50235">
    <property type="entry name" value="USP_3"/>
    <property type="match status" value="1"/>
</dbReference>
<reference evidence="6" key="2">
    <citation type="submission" date="2020-10" db="UniProtKB">
        <authorList>
            <consortium name="WormBaseParasite"/>
        </authorList>
    </citation>
    <scope>IDENTIFICATION</scope>
</reference>
<dbReference type="CDD" id="cd02667">
    <property type="entry name" value="Peptidase_C19K"/>
    <property type="match status" value="1"/>
</dbReference>
<dbReference type="PROSITE" id="PS00973">
    <property type="entry name" value="USP_2"/>
    <property type="match status" value="1"/>
</dbReference>
<feature type="region of interest" description="Disordered" evidence="3">
    <location>
        <begin position="178"/>
        <end position="234"/>
    </location>
</feature>
<feature type="domain" description="USP" evidence="4">
    <location>
        <begin position="239"/>
        <end position="807"/>
    </location>
</feature>
<evidence type="ECO:0000256" key="1">
    <source>
        <dbReference type="ARBA" id="ARBA00000707"/>
    </source>
</evidence>
<dbReference type="AlphaFoldDB" id="A0A7E4WCH5"/>
<dbReference type="PANTHER" id="PTHR21646:SF39">
    <property type="entry name" value="UBIQUITIN CARBOXYL-TERMINAL HYDROLASE 16"/>
    <property type="match status" value="1"/>
</dbReference>
<feature type="region of interest" description="Disordered" evidence="3">
    <location>
        <begin position="439"/>
        <end position="567"/>
    </location>
</feature>
<sequence>MYMCCKPWGFFCIPNLGMVIAEEPVVTATVNASAELGCGNTDDPQRACLCKVKSNFLKLADARKQLKERHDKLQCMDCVRAERTASINGDPDREDNGGISIEDATWLCASDATLLCDKTHLANHIGVERTNGSHPFYYNIEKQYLWCSDCKAVIKPPEDGSSNAVKCFLDGMRSFQKQQSDKRSKKSASAEPADSLSSSVADVTITSPSKSTVDDASSRSPPRKQICQASSSSRIPGAKGLSNLGNTCFYNSVMQCMLHTSALYKWQEVVIDKDELHIKPGVVTVNEKKVEVSAAKIPLDSMVLPLVNALMHFLTEFRTGRSPNPGPLFEQIARNAPRFRGWAQQDAHELLRYLLDGIRTEELKRFRAGIERHLGIVGKPEPDQALMIKAILESTDRCYVDSIFAGSLLQVICCQSCKHVSNSLEPFLDLSLPLTYDAIPPPTPRAAPRRESTPNKHQKKKARKEAERNARKSRKVKFSEPSSESTLDAIPADPPANGIIDPIPIPGTGTNLDDIKAIDADASDGESQASDTEFMSTSESDEVVTPASSPEPETNGNAANGSPSYSAVLATPATSMPEVETDTRSLVNSLKQFTAIESLCASNAYECENCCAPYNKKLPAASKNKKTVEATKRYLVYSPPTVLTLHLKRFEQVPSFGNRMRTKKIRGHVEFPHVLDLAPFCSKSGQRMAPGQDKVIYSLYGIVSHSGDLGGGHYVAYVKARKPVVGVLTQFMDAGLTPDRLVTTFEEYRANSAVTQELLKPTMPVEDILKRLDEDSQWYYCSDSHTRTVDVNEIDRVEAYILFYERIL</sequence>
<proteinExistence type="predicted"/>
<dbReference type="InterPro" id="IPR028889">
    <property type="entry name" value="USP"/>
</dbReference>
<evidence type="ECO:0000259" key="4">
    <source>
        <dbReference type="PROSITE" id="PS50235"/>
    </source>
</evidence>
<name>A0A7E4WCH5_PANRE</name>
<feature type="compositionally biased region" description="Polar residues" evidence="3">
    <location>
        <begin position="195"/>
        <end position="211"/>
    </location>
</feature>
<dbReference type="EC" id="3.4.19.12" evidence="2"/>
<feature type="compositionally biased region" description="Low complexity" evidence="3">
    <location>
        <begin position="488"/>
        <end position="511"/>
    </location>
</feature>
<dbReference type="Proteomes" id="UP000492821">
    <property type="component" value="Unassembled WGS sequence"/>
</dbReference>
<dbReference type="GO" id="GO:0016579">
    <property type="term" value="P:protein deubiquitination"/>
    <property type="evidence" value="ECO:0007669"/>
    <property type="project" value="InterPro"/>
</dbReference>
<feature type="compositionally biased region" description="Polar residues" evidence="3">
    <location>
        <begin position="525"/>
        <end position="538"/>
    </location>
</feature>
<comment type="catalytic activity">
    <reaction evidence="1">
        <text>Thiol-dependent hydrolysis of ester, thioester, amide, peptide and isopeptide bonds formed by the C-terminal Gly of ubiquitin (a 76-residue protein attached to proteins as an intracellular targeting signal).</text>
        <dbReference type="EC" id="3.4.19.12"/>
    </reaction>
</comment>
<dbReference type="InterPro" id="IPR038765">
    <property type="entry name" value="Papain-like_cys_pep_sf"/>
</dbReference>
<dbReference type="WBParaSite" id="Pan_g9258.t2">
    <property type="protein sequence ID" value="Pan_g9258.t2"/>
    <property type="gene ID" value="Pan_g9258"/>
</dbReference>
<dbReference type="InterPro" id="IPR018200">
    <property type="entry name" value="USP_CS"/>
</dbReference>
<organism evidence="5 6">
    <name type="scientific">Panagrellus redivivus</name>
    <name type="common">Microworm</name>
    <dbReference type="NCBI Taxonomy" id="6233"/>
    <lineage>
        <taxon>Eukaryota</taxon>
        <taxon>Metazoa</taxon>
        <taxon>Ecdysozoa</taxon>
        <taxon>Nematoda</taxon>
        <taxon>Chromadorea</taxon>
        <taxon>Rhabditida</taxon>
        <taxon>Tylenchina</taxon>
        <taxon>Panagrolaimomorpha</taxon>
        <taxon>Panagrolaimoidea</taxon>
        <taxon>Panagrolaimidae</taxon>
        <taxon>Panagrellus</taxon>
    </lineage>
</organism>
<dbReference type="Gene3D" id="3.90.70.10">
    <property type="entry name" value="Cysteine proteinases"/>
    <property type="match status" value="1"/>
</dbReference>
<accession>A0A7E4WCH5</accession>
<dbReference type="SUPFAM" id="SSF54001">
    <property type="entry name" value="Cysteine proteinases"/>
    <property type="match status" value="1"/>
</dbReference>
<evidence type="ECO:0000256" key="3">
    <source>
        <dbReference type="SAM" id="MobiDB-lite"/>
    </source>
</evidence>
<dbReference type="InterPro" id="IPR001394">
    <property type="entry name" value="Peptidase_C19_UCH"/>
</dbReference>
<dbReference type="PANTHER" id="PTHR21646">
    <property type="entry name" value="UBIQUITIN CARBOXYL-TERMINAL HYDROLASE"/>
    <property type="match status" value="1"/>
</dbReference>